<dbReference type="Pfam" id="PF14218">
    <property type="entry name" value="COP23"/>
    <property type="match status" value="1"/>
</dbReference>
<evidence type="ECO:0008006" key="4">
    <source>
        <dbReference type="Google" id="ProtNLM"/>
    </source>
</evidence>
<dbReference type="RefSeq" id="WP_015107955.1">
    <property type="nucleotide sequence ID" value="NC_019675.1"/>
</dbReference>
<dbReference type="InterPro" id="IPR025478">
    <property type="entry name" value="COP23"/>
</dbReference>
<feature type="signal peptide" evidence="1">
    <location>
        <begin position="1"/>
        <end position="22"/>
    </location>
</feature>
<keyword evidence="1" id="KW-0732">Signal</keyword>
<reference evidence="3" key="1">
    <citation type="journal article" date="2013" name="Proc. Natl. Acad. Sci. U.S.A.">
        <title>Improving the coverage of the cyanobacterial phylum using diversity-driven genome sequencing.</title>
        <authorList>
            <person name="Shih P.M."/>
            <person name="Wu D."/>
            <person name="Latifi A."/>
            <person name="Axen S.D."/>
            <person name="Fewer D.P."/>
            <person name="Talla E."/>
            <person name="Calteau A."/>
            <person name="Cai F."/>
            <person name="Tandeau de Marsac N."/>
            <person name="Rippka R."/>
            <person name="Herdman M."/>
            <person name="Sivonen K."/>
            <person name="Coursin T."/>
            <person name="Laurent T."/>
            <person name="Goodwin L."/>
            <person name="Nolan M."/>
            <person name="Davenport K.W."/>
            <person name="Han C.S."/>
            <person name="Rubin E.M."/>
            <person name="Eisen J.A."/>
            <person name="Woyke T."/>
            <person name="Gugger M."/>
            <person name="Kerfeld C.A."/>
        </authorList>
    </citation>
    <scope>NUCLEOTIDE SEQUENCE [LARGE SCALE GENOMIC DNA]</scope>
    <source>
        <strain evidence="3">ATCC 27147 / PCC 6307</strain>
    </source>
</reference>
<dbReference type="STRING" id="292564.Cyagr_0300"/>
<accession>K9P2A0</accession>
<feature type="chain" id="PRO_5003933642" description="Circadian oscillating protein COP23" evidence="1">
    <location>
        <begin position="23"/>
        <end position="186"/>
    </location>
</feature>
<dbReference type="PROSITE" id="PS51257">
    <property type="entry name" value="PROKAR_LIPOPROTEIN"/>
    <property type="match status" value="1"/>
</dbReference>
<dbReference type="eggNOG" id="COG2335">
    <property type="taxonomic scope" value="Bacteria"/>
</dbReference>
<gene>
    <name evidence="2" type="ordered locus">Cyagr_0300</name>
</gene>
<name>K9P2A0_CYAGP</name>
<organism evidence="2 3">
    <name type="scientific">Cyanobium gracile (strain ATCC 27147 / PCC 6307)</name>
    <dbReference type="NCBI Taxonomy" id="292564"/>
    <lineage>
        <taxon>Bacteria</taxon>
        <taxon>Bacillati</taxon>
        <taxon>Cyanobacteriota</taxon>
        <taxon>Cyanophyceae</taxon>
        <taxon>Synechococcales</taxon>
        <taxon>Prochlorococcaceae</taxon>
        <taxon>Cyanobium</taxon>
    </lineage>
</organism>
<dbReference type="KEGG" id="cgc:Cyagr_0300"/>
<dbReference type="Proteomes" id="UP000010388">
    <property type="component" value="Chromosome"/>
</dbReference>
<evidence type="ECO:0000313" key="3">
    <source>
        <dbReference type="Proteomes" id="UP000010388"/>
    </source>
</evidence>
<evidence type="ECO:0000256" key="1">
    <source>
        <dbReference type="SAM" id="SignalP"/>
    </source>
</evidence>
<protein>
    <recommendedName>
        <fullName evidence="4">Circadian oscillating protein COP23</fullName>
    </recommendedName>
</protein>
<dbReference type="AlphaFoldDB" id="K9P2A0"/>
<dbReference type="EMBL" id="CP003495">
    <property type="protein sequence ID" value="AFY27497.1"/>
    <property type="molecule type" value="Genomic_DNA"/>
</dbReference>
<proteinExistence type="predicted"/>
<dbReference type="OrthoDB" id="490444at2"/>
<evidence type="ECO:0000313" key="2">
    <source>
        <dbReference type="EMBL" id="AFY27497.1"/>
    </source>
</evidence>
<sequence length="186" mass="19748">MKREPLLSGLVALACGWGVSLAQQPVSASVSARGFVCGKAAGAPATIVVTADGRQVPVIRWTSSVFNDAGWSQERRCKEVSDRFNGFLRQGRLAYITTGRMNGLPVICTATSKGSGCDGLLYTLKPGQDATSTLRNLLDIRVKARGPLNETYSRLYVSLDELLDTAQGKASNGASPATSQPARPLF</sequence>
<dbReference type="HOGENOM" id="CLU_101369_1_1_3"/>